<evidence type="ECO:0000313" key="15">
    <source>
        <dbReference type="EMBL" id="CAD7254238.1"/>
    </source>
</evidence>
<dbReference type="GO" id="GO:0006869">
    <property type="term" value="P:lipid transport"/>
    <property type="evidence" value="ECO:0007669"/>
    <property type="project" value="UniProtKB-KW"/>
</dbReference>
<dbReference type="GO" id="GO:0005634">
    <property type="term" value="C:nucleus"/>
    <property type="evidence" value="ECO:0007669"/>
    <property type="project" value="UniProtKB-SubCell"/>
</dbReference>
<keyword evidence="4" id="KW-0963">Cytoplasm</keyword>
<evidence type="ECO:0000256" key="2">
    <source>
        <dbReference type="ARBA" id="ARBA00004496"/>
    </source>
</evidence>
<dbReference type="Pfam" id="PF01852">
    <property type="entry name" value="START"/>
    <property type="match status" value="1"/>
</dbReference>
<evidence type="ECO:0000256" key="3">
    <source>
        <dbReference type="ARBA" id="ARBA00022448"/>
    </source>
</evidence>
<evidence type="ECO:0000256" key="6">
    <source>
        <dbReference type="ARBA" id="ARBA00022990"/>
    </source>
</evidence>
<keyword evidence="7" id="KW-0445">Lipid transport</keyword>
<evidence type="ECO:0000256" key="7">
    <source>
        <dbReference type="ARBA" id="ARBA00023055"/>
    </source>
</evidence>
<dbReference type="InterPro" id="IPR009057">
    <property type="entry name" value="Homeodomain-like_sf"/>
</dbReference>
<evidence type="ECO:0000256" key="12">
    <source>
        <dbReference type="ARBA" id="ARBA00079049"/>
    </source>
</evidence>
<organism evidence="15">
    <name type="scientific">Darwinula stevensoni</name>
    <dbReference type="NCBI Taxonomy" id="69355"/>
    <lineage>
        <taxon>Eukaryota</taxon>
        <taxon>Metazoa</taxon>
        <taxon>Ecdysozoa</taxon>
        <taxon>Arthropoda</taxon>
        <taxon>Crustacea</taxon>
        <taxon>Oligostraca</taxon>
        <taxon>Ostracoda</taxon>
        <taxon>Podocopa</taxon>
        <taxon>Podocopida</taxon>
        <taxon>Darwinulocopina</taxon>
        <taxon>Darwinuloidea</taxon>
        <taxon>Darwinulidae</taxon>
        <taxon>Darwinula</taxon>
    </lineage>
</organism>
<evidence type="ECO:0000256" key="9">
    <source>
        <dbReference type="ARBA" id="ARBA00063535"/>
    </source>
</evidence>
<keyword evidence="5" id="KW-0597">Phosphoprotein</keyword>
<comment type="subunit">
    <text evidence="9">Interacts with ACOT13/THEM2.</text>
</comment>
<name>A0A7R9AHH6_9CRUS</name>
<proteinExistence type="predicted"/>
<keyword evidence="16" id="KW-1185">Reference proteome</keyword>
<evidence type="ECO:0000256" key="5">
    <source>
        <dbReference type="ARBA" id="ARBA00022553"/>
    </source>
</evidence>
<evidence type="ECO:0000259" key="14">
    <source>
        <dbReference type="PROSITE" id="PS50848"/>
    </source>
</evidence>
<evidence type="ECO:0000256" key="13">
    <source>
        <dbReference type="SAM" id="MobiDB-lite"/>
    </source>
</evidence>
<dbReference type="GO" id="GO:0005829">
    <property type="term" value="C:cytosol"/>
    <property type="evidence" value="ECO:0007669"/>
    <property type="project" value="UniProtKB-ARBA"/>
</dbReference>
<dbReference type="AlphaFoldDB" id="A0A7R9AHH6"/>
<evidence type="ECO:0000256" key="1">
    <source>
        <dbReference type="ARBA" id="ARBA00004123"/>
    </source>
</evidence>
<dbReference type="FunFam" id="3.30.530.20:FF:000017">
    <property type="entry name" value="Phosphatidylcholine transfer protein, putative"/>
    <property type="match status" value="1"/>
</dbReference>
<dbReference type="OrthoDB" id="10021571at2759"/>
<feature type="domain" description="START" evidence="14">
    <location>
        <begin position="266"/>
        <end position="429"/>
    </location>
</feature>
<protein>
    <recommendedName>
        <fullName evidence="10">Phosphatidylcholine transfer protein</fullName>
    </recommendedName>
    <alternativeName>
        <fullName evidence="12">START domain-containing protein 2</fullName>
    </alternativeName>
    <alternativeName>
        <fullName evidence="11">StAR-related lipid transfer protein 2</fullName>
    </alternativeName>
</protein>
<dbReference type="EMBL" id="LR908008">
    <property type="protein sequence ID" value="CAD7254238.1"/>
    <property type="molecule type" value="Genomic_DNA"/>
</dbReference>
<keyword evidence="6" id="KW-0007">Acetylation</keyword>
<dbReference type="EMBL" id="CAJPEV010008490">
    <property type="protein sequence ID" value="CAG0905292.1"/>
    <property type="molecule type" value="Genomic_DNA"/>
</dbReference>
<feature type="non-terminal residue" evidence="15">
    <location>
        <position position="1"/>
    </location>
</feature>
<dbReference type="GO" id="GO:0008289">
    <property type="term" value="F:lipid binding"/>
    <property type="evidence" value="ECO:0007669"/>
    <property type="project" value="UniProtKB-KW"/>
</dbReference>
<keyword evidence="8" id="KW-0446">Lipid-binding</keyword>
<comment type="subcellular location">
    <subcellularLocation>
        <location evidence="2">Cytoplasm</location>
    </subcellularLocation>
    <subcellularLocation>
        <location evidence="1">Nucleus</location>
    </subcellularLocation>
</comment>
<sequence>QVGEIFTAAGSAFQKLGELAMQLHTSADGPNPGGKWTDKEIEMLRHAVNRFSHDLNHISEIIREKTVSQMRSSLKKKQQQQGSHVAGSLQSPQQQAVMPVPFSMEEPTSEEVVDDGTVPTIKGEVTLNELNAVEEEVITDSMDLQFATTEEVVTSFKVGFIYQSYTSTMGHLLKRQCKFVVMQRIQRAQRIALLYSRIWNEAAVRKMVQRWNTRRWRNRFMLGAGLVAKFTWNEERIPLSFMEPPFLERAHVTVWRKPYRGNIYEYKVHGGYADVSAKSFSVAMLDMDFRSQWDVSAIDLTTVDEDPDSNAIILYSVMKYPFPLTHRDYVFKRSHWFFPEKKTLVLVNQSTTHPKCPSNNSYMRIAAYQSVMTIRACGPSFEQPTMEFTLHYYDDPGVQLPTAFVSYVSMFGFQSYLSAMYEAALKVERGQHISKINDLLYKEKSLATRLENLTPKKKGSER</sequence>
<dbReference type="InterPro" id="IPR023393">
    <property type="entry name" value="START-like_dom_sf"/>
</dbReference>
<evidence type="ECO:0000256" key="4">
    <source>
        <dbReference type="ARBA" id="ARBA00022490"/>
    </source>
</evidence>
<evidence type="ECO:0000256" key="10">
    <source>
        <dbReference type="ARBA" id="ARBA00069061"/>
    </source>
</evidence>
<gene>
    <name evidence="15" type="ORF">DSTB1V02_LOCUS13984</name>
</gene>
<dbReference type="PANTHER" id="PTHR19308:SF8">
    <property type="entry name" value="STAR-RELATED LIPID TRANSFER PROTEIN 7, MITOCHONDRIAL"/>
    <property type="match status" value="1"/>
</dbReference>
<dbReference type="PANTHER" id="PTHR19308">
    <property type="entry name" value="PHOSPHATIDYLCHOLINE TRANSFER PROTEIN"/>
    <property type="match status" value="1"/>
</dbReference>
<dbReference type="InterPro" id="IPR002913">
    <property type="entry name" value="START_lipid-bd_dom"/>
</dbReference>
<dbReference type="SUPFAM" id="SSF55961">
    <property type="entry name" value="Bet v1-like"/>
    <property type="match status" value="1"/>
</dbReference>
<dbReference type="Proteomes" id="UP000677054">
    <property type="component" value="Unassembled WGS sequence"/>
</dbReference>
<evidence type="ECO:0000256" key="8">
    <source>
        <dbReference type="ARBA" id="ARBA00023121"/>
    </source>
</evidence>
<dbReference type="SUPFAM" id="SSF46689">
    <property type="entry name" value="Homeodomain-like"/>
    <property type="match status" value="1"/>
</dbReference>
<dbReference type="InterPro" id="IPR051213">
    <property type="entry name" value="START_lipid_transfer"/>
</dbReference>
<evidence type="ECO:0000313" key="16">
    <source>
        <dbReference type="Proteomes" id="UP000677054"/>
    </source>
</evidence>
<reference evidence="15" key="1">
    <citation type="submission" date="2020-11" db="EMBL/GenBank/DDBJ databases">
        <authorList>
            <person name="Tran Van P."/>
        </authorList>
    </citation>
    <scope>NUCLEOTIDE SEQUENCE</scope>
</reference>
<dbReference type="Gene3D" id="3.30.530.20">
    <property type="match status" value="1"/>
</dbReference>
<accession>A0A7R9AHH6</accession>
<dbReference type="PROSITE" id="PS50848">
    <property type="entry name" value="START"/>
    <property type="match status" value="1"/>
</dbReference>
<feature type="region of interest" description="Disordered" evidence="13">
    <location>
        <begin position="69"/>
        <end position="94"/>
    </location>
</feature>
<evidence type="ECO:0000256" key="11">
    <source>
        <dbReference type="ARBA" id="ARBA00077188"/>
    </source>
</evidence>
<keyword evidence="3" id="KW-0813">Transport</keyword>